<sequence length="115" mass="12115">MVVPAALVGPLLRVLVRALAREAREGGGGVIPPGIAEFLRALHEATDPPPVADGGNTEDPPDSIEGMAMVTVAQLAASSGFPSRTLRYWAAAGRVRAVRAGNTWLIDPESLKHRR</sequence>
<organism evidence="2 3">
    <name type="scientific">Actinomadura craniellae</name>
    <dbReference type="NCBI Taxonomy" id="2231787"/>
    <lineage>
        <taxon>Bacteria</taxon>
        <taxon>Bacillati</taxon>
        <taxon>Actinomycetota</taxon>
        <taxon>Actinomycetes</taxon>
        <taxon>Streptosporangiales</taxon>
        <taxon>Thermomonosporaceae</taxon>
        <taxon>Actinomadura</taxon>
    </lineage>
</organism>
<proteinExistence type="predicted"/>
<dbReference type="Proteomes" id="UP000251891">
    <property type="component" value="Unassembled WGS sequence"/>
</dbReference>
<dbReference type="InterPro" id="IPR009061">
    <property type="entry name" value="DNA-bd_dom_put_sf"/>
</dbReference>
<evidence type="ECO:0000256" key="1">
    <source>
        <dbReference type="SAM" id="MobiDB-lite"/>
    </source>
</evidence>
<name>A0A365H3C1_9ACTN</name>
<gene>
    <name evidence="2" type="ORF">DPM19_18165</name>
</gene>
<dbReference type="SUPFAM" id="SSF46955">
    <property type="entry name" value="Putative DNA-binding domain"/>
    <property type="match status" value="1"/>
</dbReference>
<evidence type="ECO:0000313" key="3">
    <source>
        <dbReference type="Proteomes" id="UP000251891"/>
    </source>
</evidence>
<evidence type="ECO:0008006" key="4">
    <source>
        <dbReference type="Google" id="ProtNLM"/>
    </source>
</evidence>
<dbReference type="EMBL" id="QLYX01000008">
    <property type="protein sequence ID" value="RAY13604.1"/>
    <property type="molecule type" value="Genomic_DNA"/>
</dbReference>
<feature type="region of interest" description="Disordered" evidence="1">
    <location>
        <begin position="43"/>
        <end position="62"/>
    </location>
</feature>
<comment type="caution">
    <text evidence="2">The sequence shown here is derived from an EMBL/GenBank/DDBJ whole genome shotgun (WGS) entry which is preliminary data.</text>
</comment>
<protein>
    <recommendedName>
        <fullName evidence="4">Helix-turn-helix domain-containing protein</fullName>
    </recommendedName>
</protein>
<reference evidence="2 3" key="1">
    <citation type="submission" date="2018-06" db="EMBL/GenBank/DDBJ databases">
        <title>Actinomadura craniellae sp. nov. isolated from marine sponge Craniella sp.</title>
        <authorList>
            <person name="Li L."/>
            <person name="Xu Q.H."/>
            <person name="Lin H.W."/>
            <person name="Lu Y.H."/>
        </authorList>
    </citation>
    <scope>NUCLEOTIDE SEQUENCE [LARGE SCALE GENOMIC DNA]</scope>
    <source>
        <strain evidence="2 3">LHW63021</strain>
    </source>
</reference>
<keyword evidence="3" id="KW-1185">Reference proteome</keyword>
<dbReference type="AlphaFoldDB" id="A0A365H3C1"/>
<dbReference type="RefSeq" id="WP_111869145.1">
    <property type="nucleotide sequence ID" value="NZ_QLYX01000008.1"/>
</dbReference>
<evidence type="ECO:0000313" key="2">
    <source>
        <dbReference type="EMBL" id="RAY13604.1"/>
    </source>
</evidence>
<accession>A0A365H3C1</accession>